<dbReference type="EMBL" id="MHMV01000054">
    <property type="protein sequence ID" value="OGZ33113.1"/>
    <property type="molecule type" value="Genomic_DNA"/>
</dbReference>
<evidence type="ECO:0000256" key="1">
    <source>
        <dbReference type="ARBA" id="ARBA00007118"/>
    </source>
</evidence>
<evidence type="ECO:0000313" key="5">
    <source>
        <dbReference type="Proteomes" id="UP000177725"/>
    </source>
</evidence>
<evidence type="ECO:0000256" key="2">
    <source>
        <dbReference type="ARBA" id="ARBA00023002"/>
    </source>
</evidence>
<sequence length="165" mass="18662">MILKEILNRRSIRKFKPDAVSEESITEIIKAAQFAPTAKNNKALEFIVVRDQETKNKMFEIIGQDFIKEAPILILPVIEEENSVAPTQDISLATAQMFLQATSLGLGSVWKNVAKEDWSPRVKALLGIPESFILINLIPIGYPAEIIPPHNDEEFDTKKIHPEKW</sequence>
<dbReference type="GO" id="GO:0016491">
    <property type="term" value="F:oxidoreductase activity"/>
    <property type="evidence" value="ECO:0007669"/>
    <property type="project" value="UniProtKB-KW"/>
</dbReference>
<proteinExistence type="inferred from homology"/>
<name>A0A1G2F559_9BACT</name>
<gene>
    <name evidence="4" type="ORF">A2174_01095</name>
</gene>
<organism evidence="4 5">
    <name type="scientific">Candidatus Portnoybacteria bacterium RBG_13_41_18</name>
    <dbReference type="NCBI Taxonomy" id="1801991"/>
    <lineage>
        <taxon>Bacteria</taxon>
        <taxon>Candidatus Portnoyibacteriota</taxon>
    </lineage>
</organism>
<evidence type="ECO:0000259" key="3">
    <source>
        <dbReference type="Pfam" id="PF00881"/>
    </source>
</evidence>
<dbReference type="InterPro" id="IPR000415">
    <property type="entry name" value="Nitroreductase-like"/>
</dbReference>
<dbReference type="AlphaFoldDB" id="A0A1G2F559"/>
<dbReference type="Pfam" id="PF00881">
    <property type="entry name" value="Nitroreductase"/>
    <property type="match status" value="1"/>
</dbReference>
<reference evidence="4 5" key="1">
    <citation type="journal article" date="2016" name="Nat. Commun.">
        <title>Thousands of microbial genomes shed light on interconnected biogeochemical processes in an aquifer system.</title>
        <authorList>
            <person name="Anantharaman K."/>
            <person name="Brown C.T."/>
            <person name="Hug L.A."/>
            <person name="Sharon I."/>
            <person name="Castelle C.J."/>
            <person name="Probst A.J."/>
            <person name="Thomas B.C."/>
            <person name="Singh A."/>
            <person name="Wilkins M.J."/>
            <person name="Karaoz U."/>
            <person name="Brodie E.L."/>
            <person name="Williams K.H."/>
            <person name="Hubbard S.S."/>
            <person name="Banfield J.F."/>
        </authorList>
    </citation>
    <scope>NUCLEOTIDE SEQUENCE [LARGE SCALE GENOMIC DNA]</scope>
</reference>
<dbReference type="SUPFAM" id="SSF55469">
    <property type="entry name" value="FMN-dependent nitroreductase-like"/>
    <property type="match status" value="1"/>
</dbReference>
<dbReference type="PANTHER" id="PTHR43673:SF10">
    <property type="entry name" value="NADH DEHYDROGENASE_NAD(P)H NITROREDUCTASE XCC3605-RELATED"/>
    <property type="match status" value="1"/>
</dbReference>
<feature type="domain" description="Nitroreductase" evidence="3">
    <location>
        <begin position="6"/>
        <end position="69"/>
    </location>
</feature>
<dbReference type="InterPro" id="IPR029479">
    <property type="entry name" value="Nitroreductase"/>
</dbReference>
<dbReference type="Gene3D" id="3.40.109.10">
    <property type="entry name" value="NADH Oxidase"/>
    <property type="match status" value="1"/>
</dbReference>
<comment type="caution">
    <text evidence="4">The sequence shown here is derived from an EMBL/GenBank/DDBJ whole genome shotgun (WGS) entry which is preliminary data.</text>
</comment>
<keyword evidence="2" id="KW-0560">Oxidoreductase</keyword>
<accession>A0A1G2F559</accession>
<protein>
    <recommendedName>
        <fullName evidence="3">Nitroreductase domain-containing protein</fullName>
    </recommendedName>
</protein>
<dbReference type="PANTHER" id="PTHR43673">
    <property type="entry name" value="NAD(P)H NITROREDUCTASE YDGI-RELATED"/>
    <property type="match status" value="1"/>
</dbReference>
<dbReference type="Proteomes" id="UP000177725">
    <property type="component" value="Unassembled WGS sequence"/>
</dbReference>
<comment type="similarity">
    <text evidence="1">Belongs to the nitroreductase family.</text>
</comment>
<evidence type="ECO:0000313" key="4">
    <source>
        <dbReference type="EMBL" id="OGZ33113.1"/>
    </source>
</evidence>